<name>A0ABN9QRI4_9DINO</name>
<proteinExistence type="predicted"/>
<evidence type="ECO:0000313" key="2">
    <source>
        <dbReference type="Proteomes" id="UP001189429"/>
    </source>
</evidence>
<accession>A0ABN9QRI4</accession>
<evidence type="ECO:0000313" key="1">
    <source>
        <dbReference type="EMBL" id="CAK0808830.1"/>
    </source>
</evidence>
<organism evidence="1 2">
    <name type="scientific">Prorocentrum cordatum</name>
    <dbReference type="NCBI Taxonomy" id="2364126"/>
    <lineage>
        <taxon>Eukaryota</taxon>
        <taxon>Sar</taxon>
        <taxon>Alveolata</taxon>
        <taxon>Dinophyceae</taxon>
        <taxon>Prorocentrales</taxon>
        <taxon>Prorocentraceae</taxon>
        <taxon>Prorocentrum</taxon>
    </lineage>
</organism>
<protein>
    <submittedName>
        <fullName evidence="1">Uncharacterized protein</fullName>
    </submittedName>
</protein>
<reference evidence="1" key="1">
    <citation type="submission" date="2023-10" db="EMBL/GenBank/DDBJ databases">
        <authorList>
            <person name="Chen Y."/>
            <person name="Shah S."/>
            <person name="Dougan E. K."/>
            <person name="Thang M."/>
            <person name="Chan C."/>
        </authorList>
    </citation>
    <scope>NUCLEOTIDE SEQUENCE [LARGE SCALE GENOMIC DNA]</scope>
</reference>
<feature type="non-terminal residue" evidence="1">
    <location>
        <position position="110"/>
    </location>
</feature>
<dbReference type="Proteomes" id="UP001189429">
    <property type="component" value="Unassembled WGS sequence"/>
</dbReference>
<gene>
    <name evidence="1" type="ORF">PCOR1329_LOCUS14294</name>
</gene>
<dbReference type="EMBL" id="CAUYUJ010004269">
    <property type="protein sequence ID" value="CAK0808830.1"/>
    <property type="molecule type" value="Genomic_DNA"/>
</dbReference>
<comment type="caution">
    <text evidence="1">The sequence shown here is derived from an EMBL/GenBank/DDBJ whole genome shotgun (WGS) entry which is preliminary data.</text>
</comment>
<sequence>MEEYCGHLSSFSPLLQWLQGNCEPLSQPMFLGPLAPESPGLAACLGGASKECAPAPWRIGSDGRPLSECRARCPGGEDCCDASTWVSIVSASGGDRAVDVPVPALEGGAK</sequence>
<keyword evidence="2" id="KW-1185">Reference proteome</keyword>